<dbReference type="Pfam" id="PF10693">
    <property type="entry name" value="DUF2499"/>
    <property type="match status" value="1"/>
</dbReference>
<dbReference type="Pfam" id="PF12159">
    <property type="entry name" value="DUF3593"/>
    <property type="match status" value="1"/>
</dbReference>
<feature type="transmembrane region" description="Helical" evidence="1">
    <location>
        <begin position="222"/>
        <end position="243"/>
    </location>
</feature>
<organism evidence="2">
    <name type="scientific">Phaeocystis antarctica</name>
    <dbReference type="NCBI Taxonomy" id="33657"/>
    <lineage>
        <taxon>Eukaryota</taxon>
        <taxon>Haptista</taxon>
        <taxon>Haptophyta</taxon>
        <taxon>Prymnesiophyceae</taxon>
        <taxon>Phaeocystales</taxon>
        <taxon>Phaeocystaceae</taxon>
        <taxon>Phaeocystis</taxon>
    </lineage>
</organism>
<gene>
    <name evidence="2" type="ORF">PANT1444_LOCUS11641</name>
</gene>
<dbReference type="EMBL" id="HBEP01020696">
    <property type="protein sequence ID" value="CAD8491474.1"/>
    <property type="molecule type" value="Transcribed_RNA"/>
</dbReference>
<feature type="transmembrane region" description="Helical" evidence="1">
    <location>
        <begin position="162"/>
        <end position="182"/>
    </location>
</feature>
<feature type="transmembrane region" description="Helical" evidence="1">
    <location>
        <begin position="393"/>
        <end position="412"/>
    </location>
</feature>
<sequence length="415" mass="43280">MRLPLLAARSLSTLHRVPPVAMMLDAAGSLEMATALHTSVGDVGTALAFSDQGNNLAGIFFQVSLIPYLAFLYFLGYDKNRVPKAAQFGAQFLLLFVVSTVITGIVTKGTYASSLANVDWLHGGAETLLTTSNLFLGFGLAGALNAGKLEPLGEESFPKTQAIAAGLLALTVYASAFVGPGLGLEQHSALLFGLGNLPANLVSGLPIALHAEPDNALSIPTWAIHFSSVFEYLFAMGMMWQFAALTGNEKFKGMTWGMLPLHASGVAACTYHFFYNNPDLAFLVTLQAGLTALGNTTVAIAAFRLALSNGWTISELDPRKLFSKGDDDEAAPAATTAEAEAAPAAAAYGGAAIVPSAAKLVLLTALASFTVKYGELALGGFPFLELGLPSEASLAIAAIMVITPPAAVAYRFNNL</sequence>
<dbReference type="InterPro" id="IPR019634">
    <property type="entry name" value="Uncharacterised_Ycf49"/>
</dbReference>
<feature type="transmembrane region" description="Helical" evidence="1">
    <location>
        <begin position="56"/>
        <end position="76"/>
    </location>
</feature>
<feature type="transmembrane region" description="Helical" evidence="1">
    <location>
        <begin position="189"/>
        <end position="210"/>
    </location>
</feature>
<evidence type="ECO:0000313" key="2">
    <source>
        <dbReference type="EMBL" id="CAD8491474.1"/>
    </source>
</evidence>
<feature type="transmembrane region" description="Helical" evidence="1">
    <location>
        <begin position="88"/>
        <end position="107"/>
    </location>
</feature>
<name>A0A7S0EPU3_9EUKA</name>
<evidence type="ECO:0000256" key="1">
    <source>
        <dbReference type="SAM" id="Phobius"/>
    </source>
</evidence>
<keyword evidence="1" id="KW-1133">Transmembrane helix</keyword>
<keyword evidence="1" id="KW-0812">Transmembrane</keyword>
<dbReference type="AlphaFoldDB" id="A0A7S0EPU3"/>
<keyword evidence="1" id="KW-0472">Membrane</keyword>
<feature type="transmembrane region" description="Helical" evidence="1">
    <location>
        <begin position="255"/>
        <end position="274"/>
    </location>
</feature>
<dbReference type="InterPro" id="IPR021995">
    <property type="entry name" value="DUF3593"/>
</dbReference>
<protein>
    <submittedName>
        <fullName evidence="2">Uncharacterized protein</fullName>
    </submittedName>
</protein>
<accession>A0A7S0EPU3</accession>
<dbReference type="PANTHER" id="PTHR33833">
    <property type="entry name" value="NUCLEOLAR-LIKE PROTEIN-RELATED"/>
    <property type="match status" value="1"/>
</dbReference>
<reference evidence="2" key="1">
    <citation type="submission" date="2021-01" db="EMBL/GenBank/DDBJ databases">
        <authorList>
            <person name="Corre E."/>
            <person name="Pelletier E."/>
            <person name="Niang G."/>
            <person name="Scheremetjew M."/>
            <person name="Finn R."/>
            <person name="Kale V."/>
            <person name="Holt S."/>
            <person name="Cochrane G."/>
            <person name="Meng A."/>
            <person name="Brown T."/>
            <person name="Cohen L."/>
        </authorList>
    </citation>
    <scope>NUCLEOTIDE SEQUENCE</scope>
    <source>
        <strain evidence="2">CCMP1374</strain>
    </source>
</reference>
<proteinExistence type="predicted"/>
<dbReference type="PANTHER" id="PTHR33833:SF3">
    <property type="entry name" value="YCF49-LIKE PROTEIN"/>
    <property type="match status" value="1"/>
</dbReference>
<feature type="transmembrane region" description="Helical" evidence="1">
    <location>
        <begin position="280"/>
        <end position="303"/>
    </location>
</feature>